<evidence type="ECO:0000313" key="4">
    <source>
        <dbReference type="Proteomes" id="UP000326837"/>
    </source>
</evidence>
<evidence type="ECO:0000259" key="2">
    <source>
        <dbReference type="Pfam" id="PF07589"/>
    </source>
</evidence>
<accession>A0A5K7XGN6</accession>
<gene>
    <name evidence="3" type="ORF">PLANPX_5632</name>
</gene>
<dbReference type="KEGG" id="lpav:PLANPX_5632"/>
<reference evidence="4" key="1">
    <citation type="submission" date="2019-10" db="EMBL/GenBank/DDBJ databases">
        <title>Lacipirellula parvula gen. nov., sp. nov., representing a lineage of planctomycetes widespread in freshwater anoxic habitats, and description of the family Lacipirellulaceae.</title>
        <authorList>
            <person name="Dedysh S.N."/>
            <person name="Kulichevskaya I.S."/>
            <person name="Beletsky A.V."/>
            <person name="Rakitin A.L."/>
            <person name="Mardanov A.V."/>
            <person name="Ivanova A.A."/>
            <person name="Saltykova V.X."/>
            <person name="Rijpstra W.I.C."/>
            <person name="Sinninghe Damste J.S."/>
            <person name="Ravin N.V."/>
        </authorList>
    </citation>
    <scope>NUCLEOTIDE SEQUENCE [LARGE SCALE GENOMIC DNA]</scope>
    <source>
        <strain evidence="4">PX69</strain>
    </source>
</reference>
<feature type="signal peptide" evidence="1">
    <location>
        <begin position="1"/>
        <end position="28"/>
    </location>
</feature>
<sequence length="514" mass="51668">MKLCRLSGVKFHAMSLVALALIANTASAQNNWNVASGNFGVGSNWDVGAVPGVIDEAFINNGGVATLSSGDFRMESLSVASASATTGTFNMTGGAIRASTYRFGESGTTTSSISGGSLLADSALFVGPNNGSGIGTLNISGSSTRVQSNDDFGVGRQGNGIVNQSGGEARAPFLFIGKYGTGVWNHSGGLLRQTGGDLEIGDGGNPSQTGNIGPRNGSMNITGGVVHVGGNFAIGNRSGTGTVNISGGALAVTGSDGGGSNIYVGRGMDWGTPGAGGPVEMRVTGGNAIIVGAGDFLMNPTQIASSSTLVAEITGTAHTTIRVAGNADITNGKLKVDLTGYNPVSGNSWTLLTAGADISAAVTTIDNMVAAGGFDQLAHAVPNTPGTLMGTFASTDFSLAPLTSGLSWNVSYANNSVTLSVTGTAIPTFTADFNKDGKVDGLDLTKWKSDYGVNANSDANGDLKSDGADFLAWQRQFGSGVPASPIVAAVPEPSSVILFAGAMVSLIARRRRSA</sequence>
<keyword evidence="1" id="KW-0732">Signal</keyword>
<dbReference type="Proteomes" id="UP000326837">
    <property type="component" value="Chromosome"/>
</dbReference>
<protein>
    <recommendedName>
        <fullName evidence="2">Ice-binding protein C-terminal domain-containing protein</fullName>
    </recommendedName>
</protein>
<keyword evidence="4" id="KW-1185">Reference proteome</keyword>
<evidence type="ECO:0000313" key="3">
    <source>
        <dbReference type="EMBL" id="BBO36020.1"/>
    </source>
</evidence>
<feature type="chain" id="PRO_5024893765" description="Ice-binding protein C-terminal domain-containing protein" evidence="1">
    <location>
        <begin position="29"/>
        <end position="514"/>
    </location>
</feature>
<dbReference type="EMBL" id="AP021861">
    <property type="protein sequence ID" value="BBO36020.1"/>
    <property type="molecule type" value="Genomic_DNA"/>
</dbReference>
<dbReference type="AlphaFoldDB" id="A0A5K7XGN6"/>
<dbReference type="Pfam" id="PF07589">
    <property type="entry name" value="PEP-CTERM"/>
    <property type="match status" value="1"/>
</dbReference>
<organism evidence="3 4">
    <name type="scientific">Lacipirellula parvula</name>
    <dbReference type="NCBI Taxonomy" id="2650471"/>
    <lineage>
        <taxon>Bacteria</taxon>
        <taxon>Pseudomonadati</taxon>
        <taxon>Planctomycetota</taxon>
        <taxon>Planctomycetia</taxon>
        <taxon>Pirellulales</taxon>
        <taxon>Lacipirellulaceae</taxon>
        <taxon>Lacipirellula</taxon>
    </lineage>
</organism>
<dbReference type="InterPro" id="IPR018247">
    <property type="entry name" value="EF_Hand_1_Ca_BS"/>
</dbReference>
<dbReference type="NCBIfam" id="TIGR02595">
    <property type="entry name" value="PEP_CTERM"/>
    <property type="match status" value="1"/>
</dbReference>
<dbReference type="PROSITE" id="PS00018">
    <property type="entry name" value="EF_HAND_1"/>
    <property type="match status" value="1"/>
</dbReference>
<dbReference type="InterPro" id="IPR013424">
    <property type="entry name" value="Ice-binding_C"/>
</dbReference>
<feature type="domain" description="Ice-binding protein C-terminal" evidence="2">
    <location>
        <begin position="489"/>
        <end position="512"/>
    </location>
</feature>
<evidence type="ECO:0000256" key="1">
    <source>
        <dbReference type="SAM" id="SignalP"/>
    </source>
</evidence>
<name>A0A5K7XGN6_9BACT</name>
<proteinExistence type="predicted"/>